<evidence type="ECO:0000313" key="5">
    <source>
        <dbReference type="Proteomes" id="UP001378956"/>
    </source>
</evidence>
<keyword evidence="1" id="KW-0812">Transmembrane</keyword>
<proteinExistence type="predicted"/>
<evidence type="ECO:0000256" key="1">
    <source>
        <dbReference type="SAM" id="Phobius"/>
    </source>
</evidence>
<feature type="transmembrane region" description="Helical" evidence="1">
    <location>
        <begin position="94"/>
        <end position="115"/>
    </location>
</feature>
<reference evidence="4 5" key="1">
    <citation type="submission" date="2024-03" db="EMBL/GenBank/DDBJ databases">
        <title>Sequence of Lycoming College Course Isolates.</title>
        <authorList>
            <person name="Plotts O."/>
            <person name="Newman J."/>
        </authorList>
    </citation>
    <scope>NUCLEOTIDE SEQUENCE [LARGE SCALE GENOMIC DNA]</scope>
    <source>
        <strain evidence="4 5">CJB-3</strain>
    </source>
</reference>
<keyword evidence="1" id="KW-0472">Membrane</keyword>
<dbReference type="RefSeq" id="WP_337717304.1">
    <property type="nucleotide sequence ID" value="NZ_JBBEUB010000007.1"/>
</dbReference>
<evidence type="ECO:0000256" key="2">
    <source>
        <dbReference type="SAM" id="SignalP"/>
    </source>
</evidence>
<dbReference type="EMBL" id="JBBEUB010000007">
    <property type="protein sequence ID" value="MEJ2904630.1"/>
    <property type="molecule type" value="Genomic_DNA"/>
</dbReference>
<comment type="caution">
    <text evidence="4">The sequence shown here is derived from an EMBL/GenBank/DDBJ whole genome shotgun (WGS) entry which is preliminary data.</text>
</comment>
<protein>
    <submittedName>
        <fullName evidence="4">DUF4129 domain-containing protein</fullName>
    </submittedName>
</protein>
<accession>A0ABU8NTA0</accession>
<organism evidence="4 5">
    <name type="scientific">Pedobacter panaciterrae</name>
    <dbReference type="NCBI Taxonomy" id="363849"/>
    <lineage>
        <taxon>Bacteria</taxon>
        <taxon>Pseudomonadati</taxon>
        <taxon>Bacteroidota</taxon>
        <taxon>Sphingobacteriia</taxon>
        <taxon>Sphingobacteriales</taxon>
        <taxon>Sphingobacteriaceae</taxon>
        <taxon>Pedobacter</taxon>
    </lineage>
</organism>
<dbReference type="Proteomes" id="UP001378956">
    <property type="component" value="Unassembled WGS sequence"/>
</dbReference>
<sequence>MRLLLFIFLFFGMLQVQANVEKQDSVAQKTVVRLDTTKVDLRGFDKSKLEAHSKETDFIYDDVPAPNLSFWDRFWRWFWRLIGQALSNKVSGGLIKYLAIIALVGLVVFIVLKIIGADLKIFSRKSQIVEVPYNESDDNIHEINFNEEIEKAIVNANYRLAVRLLYLRTLKKLSDKDLIHWLPEKTNQTYISEINDSDKKKEFSKLTHQFEYVWYGEFFIDKENFNAIKDTFERFNLHSS</sequence>
<feature type="chain" id="PRO_5045609488" evidence="2">
    <location>
        <begin position="19"/>
        <end position="240"/>
    </location>
</feature>
<keyword evidence="5" id="KW-1185">Reference proteome</keyword>
<dbReference type="InterPro" id="IPR025403">
    <property type="entry name" value="TgpA-like_C"/>
</dbReference>
<feature type="signal peptide" evidence="2">
    <location>
        <begin position="1"/>
        <end position="18"/>
    </location>
</feature>
<keyword evidence="2" id="KW-0732">Signal</keyword>
<dbReference type="Pfam" id="PF13559">
    <property type="entry name" value="DUF4129"/>
    <property type="match status" value="1"/>
</dbReference>
<feature type="domain" description="Protein-glutamine gamma-glutamyltransferase-like C-terminal" evidence="3">
    <location>
        <begin position="165"/>
        <end position="227"/>
    </location>
</feature>
<keyword evidence="1" id="KW-1133">Transmembrane helix</keyword>
<evidence type="ECO:0000313" key="4">
    <source>
        <dbReference type="EMBL" id="MEJ2904630.1"/>
    </source>
</evidence>
<name>A0ABU8NTA0_9SPHI</name>
<gene>
    <name evidence="4" type="ORF">WAE58_19465</name>
</gene>
<evidence type="ECO:0000259" key="3">
    <source>
        <dbReference type="Pfam" id="PF13559"/>
    </source>
</evidence>